<dbReference type="GO" id="GO:0046982">
    <property type="term" value="F:protein heterodimerization activity"/>
    <property type="evidence" value="ECO:0007669"/>
    <property type="project" value="InterPro"/>
</dbReference>
<evidence type="ECO:0000256" key="5">
    <source>
        <dbReference type="ARBA" id="ARBA00023163"/>
    </source>
</evidence>
<keyword evidence="6" id="KW-0539">Nucleus</keyword>
<evidence type="ECO:0000256" key="6">
    <source>
        <dbReference type="ARBA" id="ARBA00023242"/>
    </source>
</evidence>
<sequence>MASPITGSAAVADVVRDLDSQIALIGPGPHNPKQLQDLEKLNDLKAKAQQIMNQYQPQALINLNFSSTVKAEPASTPPLSTSMANNTAAAAAAAVATAAVVKIPGTPGPAGRLSPEGSQVLSKKKLQDLVREIDPNEQLDEDVEEMLLQIADDFIESVVTAACQLARHRKSSTLEVKDVQLHLERQWNMWIPGFGSDEIRPYKKACTTEAHKQSASGTCGSQALDLMKSDPTRRLALQRLTNRHRTGFHSKEIPISPNLKNPTVHPQSTG</sequence>
<proteinExistence type="inferred from homology"/>
<evidence type="ECO:0000256" key="3">
    <source>
        <dbReference type="ARBA" id="ARBA00017484"/>
    </source>
</evidence>
<evidence type="ECO:0000256" key="1">
    <source>
        <dbReference type="ARBA" id="ARBA00004123"/>
    </source>
</evidence>
<name>A0A444V5K8_ACIRT</name>
<dbReference type="GO" id="GO:0003743">
    <property type="term" value="F:translation initiation factor activity"/>
    <property type="evidence" value="ECO:0007669"/>
    <property type="project" value="UniProtKB-KW"/>
</dbReference>
<dbReference type="InterPro" id="IPR003228">
    <property type="entry name" value="TFIID_TAF12_dom"/>
</dbReference>
<evidence type="ECO:0000256" key="4">
    <source>
        <dbReference type="ARBA" id="ARBA00023015"/>
    </source>
</evidence>
<dbReference type="GO" id="GO:0003677">
    <property type="term" value="F:DNA binding"/>
    <property type="evidence" value="ECO:0007669"/>
    <property type="project" value="TreeGrafter"/>
</dbReference>
<comment type="caution">
    <text evidence="9">The sequence shown here is derived from an EMBL/GenBank/DDBJ whole genome shotgun (WGS) entry which is preliminary data.</text>
</comment>
<evidence type="ECO:0000256" key="2">
    <source>
        <dbReference type="ARBA" id="ARBA00007530"/>
    </source>
</evidence>
<evidence type="ECO:0000259" key="8">
    <source>
        <dbReference type="Pfam" id="PF03847"/>
    </source>
</evidence>
<dbReference type="CDD" id="cd07981">
    <property type="entry name" value="HFD_TAF12"/>
    <property type="match status" value="1"/>
</dbReference>
<reference evidence="9 10" key="1">
    <citation type="submission" date="2019-01" db="EMBL/GenBank/DDBJ databases">
        <title>Draft Genome and Complete Hox-Cluster Characterization of the Sterlet Sturgeon (Acipenser ruthenus).</title>
        <authorList>
            <person name="Wei Q."/>
        </authorList>
    </citation>
    <scope>NUCLEOTIDE SEQUENCE [LARGE SCALE GENOMIC DNA]</scope>
    <source>
        <strain evidence="9">WHYD16114868_AA</strain>
        <tissue evidence="9">Blood</tissue>
    </source>
</reference>
<dbReference type="AlphaFoldDB" id="A0A444V5K8"/>
<dbReference type="PANTHER" id="PTHR12264:SF21">
    <property type="entry name" value="TRANSCRIPTION INITIATION FACTOR TFIID SUBUNIT 12"/>
    <property type="match status" value="1"/>
</dbReference>
<comment type="subcellular location">
    <subcellularLocation>
        <location evidence="1">Nucleus</location>
    </subcellularLocation>
</comment>
<dbReference type="Gene3D" id="1.10.20.10">
    <property type="entry name" value="Histone, subunit A"/>
    <property type="match status" value="1"/>
</dbReference>
<organism evidence="9 10">
    <name type="scientific">Acipenser ruthenus</name>
    <name type="common">Sterlet sturgeon</name>
    <dbReference type="NCBI Taxonomy" id="7906"/>
    <lineage>
        <taxon>Eukaryota</taxon>
        <taxon>Metazoa</taxon>
        <taxon>Chordata</taxon>
        <taxon>Craniata</taxon>
        <taxon>Vertebrata</taxon>
        <taxon>Euteleostomi</taxon>
        <taxon>Actinopterygii</taxon>
        <taxon>Chondrostei</taxon>
        <taxon>Acipenseriformes</taxon>
        <taxon>Acipenseridae</taxon>
        <taxon>Acipenser</taxon>
    </lineage>
</organism>
<dbReference type="GO" id="GO:0051123">
    <property type="term" value="P:RNA polymerase II preinitiation complex assembly"/>
    <property type="evidence" value="ECO:0007669"/>
    <property type="project" value="TreeGrafter"/>
</dbReference>
<keyword evidence="10" id="KW-1185">Reference proteome</keyword>
<evidence type="ECO:0000313" key="9">
    <source>
        <dbReference type="EMBL" id="RXM95678.1"/>
    </source>
</evidence>
<feature type="domain" description="Transcription initiation factor TFIID subunit 12" evidence="8">
    <location>
        <begin position="122"/>
        <end position="189"/>
    </location>
</feature>
<keyword evidence="4" id="KW-0805">Transcription regulation</keyword>
<dbReference type="SUPFAM" id="SSF47113">
    <property type="entry name" value="Histone-fold"/>
    <property type="match status" value="1"/>
</dbReference>
<keyword evidence="9" id="KW-0396">Initiation factor</keyword>
<dbReference type="Proteomes" id="UP000289886">
    <property type="component" value="Unassembled WGS sequence"/>
</dbReference>
<dbReference type="InterPro" id="IPR037794">
    <property type="entry name" value="TAF12"/>
</dbReference>
<dbReference type="FunFam" id="1.10.20.10:FF:000011">
    <property type="entry name" value="Transcription initiation factor TFIID subunit 12"/>
    <property type="match status" value="1"/>
</dbReference>
<dbReference type="GO" id="GO:0017025">
    <property type="term" value="F:TBP-class protein binding"/>
    <property type="evidence" value="ECO:0007669"/>
    <property type="project" value="TreeGrafter"/>
</dbReference>
<feature type="region of interest" description="Disordered" evidence="7">
    <location>
        <begin position="246"/>
        <end position="270"/>
    </location>
</feature>
<accession>A0A444V5K8</accession>
<protein>
    <recommendedName>
        <fullName evidence="3">Transcription initiation factor TFIID subunit 12</fullName>
    </recommendedName>
</protein>
<feature type="compositionally biased region" description="Polar residues" evidence="7">
    <location>
        <begin position="258"/>
        <end position="270"/>
    </location>
</feature>
<dbReference type="InterPro" id="IPR009072">
    <property type="entry name" value="Histone-fold"/>
</dbReference>
<dbReference type="Pfam" id="PF03847">
    <property type="entry name" value="TFIID_20kDa"/>
    <property type="match status" value="1"/>
</dbReference>
<comment type="similarity">
    <text evidence="2">Belongs to the TAF12 family.</text>
</comment>
<dbReference type="GO" id="GO:0005669">
    <property type="term" value="C:transcription factor TFIID complex"/>
    <property type="evidence" value="ECO:0007669"/>
    <property type="project" value="InterPro"/>
</dbReference>
<dbReference type="PANTHER" id="PTHR12264">
    <property type="entry name" value="TRANSCRIPTION INITIATION FACTOR TFIID SUBUNIT 12"/>
    <property type="match status" value="1"/>
</dbReference>
<keyword evidence="5" id="KW-0804">Transcription</keyword>
<dbReference type="EMBL" id="SCEB01002178">
    <property type="protein sequence ID" value="RXM95678.1"/>
    <property type="molecule type" value="Genomic_DNA"/>
</dbReference>
<evidence type="ECO:0000256" key="7">
    <source>
        <dbReference type="SAM" id="MobiDB-lite"/>
    </source>
</evidence>
<dbReference type="GO" id="GO:0000124">
    <property type="term" value="C:SAGA complex"/>
    <property type="evidence" value="ECO:0007669"/>
    <property type="project" value="InterPro"/>
</dbReference>
<evidence type="ECO:0000313" key="10">
    <source>
        <dbReference type="Proteomes" id="UP000289886"/>
    </source>
</evidence>
<gene>
    <name evidence="9" type="ORF">EOD39_16590</name>
</gene>
<keyword evidence="9" id="KW-0648">Protein biosynthesis</keyword>